<dbReference type="OrthoDB" id="10372818at2759"/>
<evidence type="ECO:0000313" key="5">
    <source>
        <dbReference type="Proteomes" id="UP000444721"/>
    </source>
</evidence>
<dbReference type="RefSeq" id="XP_044558536.1">
    <property type="nucleotide sequence ID" value="XM_044710931.1"/>
</dbReference>
<reference evidence="4 5" key="1">
    <citation type="journal article" date="2019" name="Sci. Rep.">
        <title>Nanopore sequencing improves the draft genome of the human pathogenic amoeba Naegleria fowleri.</title>
        <authorList>
            <person name="Liechti N."/>
            <person name="Schurch N."/>
            <person name="Bruggmann R."/>
            <person name="Wittwer M."/>
        </authorList>
    </citation>
    <scope>NUCLEOTIDE SEQUENCE [LARGE SCALE GENOMIC DNA]</scope>
    <source>
        <strain evidence="4 5">ATCC 30894</strain>
    </source>
</reference>
<dbReference type="EMBL" id="VFQX01000058">
    <property type="protein sequence ID" value="KAF0973823.1"/>
    <property type="molecule type" value="Genomic_DNA"/>
</dbReference>
<dbReference type="GO" id="GO:0035556">
    <property type="term" value="P:intracellular signal transduction"/>
    <property type="evidence" value="ECO:0007669"/>
    <property type="project" value="InterPro"/>
</dbReference>
<dbReference type="InterPro" id="IPR001054">
    <property type="entry name" value="A/G_cyclase"/>
</dbReference>
<feature type="compositionally biased region" description="Polar residues" evidence="1">
    <location>
        <begin position="73"/>
        <end position="98"/>
    </location>
</feature>
<sequence>MKERNVFSSSSSSTFTLLEAFLSYFCCASHFSRVTTKVLRSRSSLSLQERPPPPPPVSSSSSSPPIPNQESNTPNSGIDLNQQQTKPSNHGLSSESEQFALPTSTLFTTNSVNNMKSSNSSCDLELLHHESPSQQSIQQNPPPSNQPSTCNTCIPTSSFLSSLLPFSLTVLEKNDTIKVIHHSETSNTNPKRKKSTSVRLMTDAIINEDDGDYNEEDDSHYYNHNHHNHFMKNTTLHDERESEILHSEYSIWLLFKCMYCASSTPVKFLCHPPRCITIMNTLLFLFILQGIFGISAAFILLYSSGQKVVMDTLNSQQLQIRTFSGQEILNLVDSTSLAIDTMRWQMSDSHFDVKNTTHWLTLFHYIVDLYGTSMPIDTINFARYDNVYIGYSRASSSSYFTLLNGSIALHTQCQYYWKYIPNQRISAKYLKDNLNRVSCNPNSTTQVQTRPWYQTYARSDDYWTEIRWAPVFKTIAGDQTIAVTIPIYTVNNLTQLAPGEEGDTSYAFLPENSTNFLNFISPENMDNSQKNPLHLYGVVGFQLQSQTLNRLLKNSSNLFGDLDLAFITNSDGDLIALNTNTNDAKYNTALAIIESYRSRNVLNLLNSTSCDLSVDRICSKFIEKSTFDETANVLDVELSVVNDLYKLSWGVAVATKTATFADEIITGGITSVVVFLIVFIFGMMCLFFCVRGISTPLYQISMEMLKLSTLMDLNMNSIKDGHSKSIFSDIKEMQEYMSSMKKGMNTITKYVPEIVIKKFMLRQQEALLQDLSGFIGPNCAASSHKSSGTPIMTILCCEMDGFRALSENLRPYHLLTLLNHYFTFVSDIIHNHQGVVDTFNNVDGTLMCYFNEPTTTPLNDHELKACATAFEILEGCMEMNNFKKFSFHDHDIHNEKMNGRSSNVDRTILEQVDDEVSDKQTPLLEDLHEIDKDTPIRVKIGINTGTVLCGNLVHTPNRMSYTVFGTNVEIASKLATLNHYFNTSVLIGPQTYEKVQEVFLCYFIDILPREKIYESHSEDILLKDVMDQHAKSSLTMTETITNKNYMTTIRNTNTTTTTTSTPQILSENSPVTVASRNELNDIDTKTHPLYSLTSRWSQRGLLGANSTHCANQSQPRHGGGVGNADLEFEQYCSSLLPIYELVCHKNKASELQQRIQSDLKQVESFLKSIIKNSTNLHSNHHIPIENNDTTMSNTGCSNSTTGYSNRNTTTPSPSVNMNCHYLKGKCSLLLSLTDMKSVKILFDKCQRFEKDERLQQK</sequence>
<feature type="transmembrane region" description="Helical" evidence="2">
    <location>
        <begin position="282"/>
        <end position="302"/>
    </location>
</feature>
<evidence type="ECO:0000313" key="4">
    <source>
        <dbReference type="EMBL" id="KAF0973823.1"/>
    </source>
</evidence>
<dbReference type="PROSITE" id="PS50125">
    <property type="entry name" value="GUANYLATE_CYCLASE_2"/>
    <property type="match status" value="1"/>
</dbReference>
<dbReference type="GO" id="GO:0009190">
    <property type="term" value="P:cyclic nucleotide biosynthetic process"/>
    <property type="evidence" value="ECO:0007669"/>
    <property type="project" value="InterPro"/>
</dbReference>
<dbReference type="PANTHER" id="PTHR43081:SF1">
    <property type="entry name" value="ADENYLATE CYCLASE, TERMINAL-DIFFERENTIATION SPECIFIC"/>
    <property type="match status" value="1"/>
</dbReference>
<dbReference type="Gene3D" id="3.30.70.1230">
    <property type="entry name" value="Nucleotide cyclase"/>
    <property type="match status" value="1"/>
</dbReference>
<dbReference type="Proteomes" id="UP000444721">
    <property type="component" value="Unassembled WGS sequence"/>
</dbReference>
<feature type="region of interest" description="Disordered" evidence="1">
    <location>
        <begin position="130"/>
        <end position="150"/>
    </location>
</feature>
<dbReference type="VEuPathDB" id="AmoebaDB:FDP41_007210"/>
<feature type="compositionally biased region" description="Low complexity" evidence="1">
    <location>
        <begin position="58"/>
        <end position="72"/>
    </location>
</feature>
<keyword evidence="2" id="KW-1133">Transmembrane helix</keyword>
<dbReference type="AlphaFoldDB" id="A0A6A5B513"/>
<evidence type="ECO:0000256" key="1">
    <source>
        <dbReference type="SAM" id="MobiDB-lite"/>
    </source>
</evidence>
<dbReference type="CDD" id="cd07302">
    <property type="entry name" value="CHD"/>
    <property type="match status" value="1"/>
</dbReference>
<protein>
    <recommendedName>
        <fullName evidence="3">Guanylate cyclase domain-containing protein</fullName>
    </recommendedName>
</protein>
<feature type="region of interest" description="Disordered" evidence="1">
    <location>
        <begin position="44"/>
        <end position="98"/>
    </location>
</feature>
<keyword evidence="5" id="KW-1185">Reference proteome</keyword>
<accession>A0A6A5B513</accession>
<dbReference type="GeneID" id="68114428"/>
<dbReference type="InterPro" id="IPR050697">
    <property type="entry name" value="Adenylyl/Guanylyl_Cyclase_3/4"/>
</dbReference>
<feature type="transmembrane region" description="Helical" evidence="2">
    <location>
        <begin position="664"/>
        <end position="690"/>
    </location>
</feature>
<evidence type="ECO:0000259" key="3">
    <source>
        <dbReference type="PROSITE" id="PS50125"/>
    </source>
</evidence>
<evidence type="ECO:0000256" key="2">
    <source>
        <dbReference type="SAM" id="Phobius"/>
    </source>
</evidence>
<organism evidence="4 5">
    <name type="scientific">Naegleria fowleri</name>
    <name type="common">Brain eating amoeba</name>
    <dbReference type="NCBI Taxonomy" id="5763"/>
    <lineage>
        <taxon>Eukaryota</taxon>
        <taxon>Discoba</taxon>
        <taxon>Heterolobosea</taxon>
        <taxon>Tetramitia</taxon>
        <taxon>Eutetramitia</taxon>
        <taxon>Vahlkampfiidae</taxon>
        <taxon>Naegleria</taxon>
    </lineage>
</organism>
<dbReference type="PANTHER" id="PTHR43081">
    <property type="entry name" value="ADENYLATE CYCLASE, TERMINAL-DIFFERENTIATION SPECIFIC-RELATED"/>
    <property type="match status" value="1"/>
</dbReference>
<dbReference type="Pfam" id="PF00211">
    <property type="entry name" value="Guanylate_cyc"/>
    <property type="match status" value="1"/>
</dbReference>
<proteinExistence type="predicted"/>
<keyword evidence="2" id="KW-0472">Membrane</keyword>
<feature type="domain" description="Guanylate cyclase" evidence="3">
    <location>
        <begin position="793"/>
        <end position="975"/>
    </location>
</feature>
<name>A0A6A5B513_NAEFO</name>
<gene>
    <name evidence="4" type="ORF">FDP41_007210</name>
</gene>
<dbReference type="VEuPathDB" id="AmoebaDB:NF0054270"/>
<dbReference type="InterPro" id="IPR029787">
    <property type="entry name" value="Nucleotide_cyclase"/>
</dbReference>
<dbReference type="VEuPathDB" id="AmoebaDB:NfTy_009580"/>
<dbReference type="SUPFAM" id="SSF55073">
    <property type="entry name" value="Nucleotide cyclase"/>
    <property type="match status" value="1"/>
</dbReference>
<comment type="caution">
    <text evidence="4">The sequence shown here is derived from an EMBL/GenBank/DDBJ whole genome shotgun (WGS) entry which is preliminary data.</text>
</comment>
<keyword evidence="2" id="KW-0812">Transmembrane</keyword>